<protein>
    <recommendedName>
        <fullName evidence="3">DM13 domain-containing protein</fullName>
    </recommendedName>
</protein>
<evidence type="ECO:0000256" key="1">
    <source>
        <dbReference type="ARBA" id="ARBA00022737"/>
    </source>
</evidence>
<feature type="compositionally biased region" description="Basic and acidic residues" evidence="2">
    <location>
        <begin position="200"/>
        <end position="213"/>
    </location>
</feature>
<comment type="caution">
    <text evidence="4">The sequence shown here is derived from an EMBL/GenBank/DDBJ whole genome shotgun (WGS) entry which is preliminary data.</text>
</comment>
<keyword evidence="5" id="KW-1185">Reference proteome</keyword>
<evidence type="ECO:0000259" key="3">
    <source>
        <dbReference type="PROSITE" id="PS51549"/>
    </source>
</evidence>
<gene>
    <name evidence="4" type="ORF">OTU49_000186</name>
</gene>
<reference evidence="4 5" key="1">
    <citation type="journal article" date="2024" name="BMC Genomics">
        <title>Genome assembly of redclaw crayfish (Cherax quadricarinatus) provides insights into its immune adaptation and hypoxia tolerance.</title>
        <authorList>
            <person name="Liu Z."/>
            <person name="Zheng J."/>
            <person name="Li H."/>
            <person name="Fang K."/>
            <person name="Wang S."/>
            <person name="He J."/>
            <person name="Zhou D."/>
            <person name="Weng S."/>
            <person name="Chi M."/>
            <person name="Gu Z."/>
            <person name="He J."/>
            <person name="Li F."/>
            <person name="Wang M."/>
        </authorList>
    </citation>
    <scope>NUCLEOTIDE SEQUENCE [LARGE SCALE GENOMIC DNA]</scope>
    <source>
        <strain evidence="4">ZL_2023a</strain>
    </source>
</reference>
<proteinExistence type="predicted"/>
<evidence type="ECO:0000313" key="5">
    <source>
        <dbReference type="Proteomes" id="UP001445076"/>
    </source>
</evidence>
<dbReference type="InterPro" id="IPR019545">
    <property type="entry name" value="DM13_domain"/>
</dbReference>
<feature type="domain" description="DM13" evidence="3">
    <location>
        <begin position="33"/>
        <end position="137"/>
    </location>
</feature>
<dbReference type="InterPro" id="IPR052126">
    <property type="entry name" value="Spindle_Org/Thrombomodulin"/>
</dbReference>
<feature type="compositionally biased region" description="Polar residues" evidence="2">
    <location>
        <begin position="216"/>
        <end position="239"/>
    </location>
</feature>
<organism evidence="4 5">
    <name type="scientific">Cherax quadricarinatus</name>
    <name type="common">Australian red claw crayfish</name>
    <dbReference type="NCBI Taxonomy" id="27406"/>
    <lineage>
        <taxon>Eukaryota</taxon>
        <taxon>Metazoa</taxon>
        <taxon>Ecdysozoa</taxon>
        <taxon>Arthropoda</taxon>
        <taxon>Crustacea</taxon>
        <taxon>Multicrustacea</taxon>
        <taxon>Malacostraca</taxon>
        <taxon>Eumalacostraca</taxon>
        <taxon>Eucarida</taxon>
        <taxon>Decapoda</taxon>
        <taxon>Pleocyemata</taxon>
        <taxon>Astacidea</taxon>
        <taxon>Parastacoidea</taxon>
        <taxon>Parastacidae</taxon>
        <taxon>Cherax</taxon>
    </lineage>
</organism>
<sequence>VWEIFRRRCFPLVDFGHVTIPVDLDPPRKRVLPEFQRLAHGLRSGNISILDARTFYIPNLHYDGQGPDAYFWVGKGTKPDPKGQKIPNEMGSLEVLRAYEGEDIELQLPENLTVYDIDYLGVWCVTFKHNFGHVQIPRPDELWVPPALGQTRIKPEDLGEKYAEDNKDVYLTVEATTTTITTTSIPTTSSNTDRQQPPHRHSEDELYDHETRHQPAGSQTDTPSGSDPQAGTNTGTAHVTNNMGGGASFLKPCTQLVLILPPLLLLLLLVSPAPGANPSAGYRL</sequence>
<feature type="region of interest" description="Disordered" evidence="2">
    <location>
        <begin position="181"/>
        <end position="239"/>
    </location>
</feature>
<accession>A0AAW0Y0A9</accession>
<dbReference type="Pfam" id="PF10517">
    <property type="entry name" value="DM13"/>
    <property type="match status" value="1"/>
</dbReference>
<feature type="non-terminal residue" evidence="4">
    <location>
        <position position="1"/>
    </location>
</feature>
<dbReference type="EMBL" id="JARKIK010000019">
    <property type="protein sequence ID" value="KAK8745429.1"/>
    <property type="molecule type" value="Genomic_DNA"/>
</dbReference>
<dbReference type="PROSITE" id="PS51549">
    <property type="entry name" value="DM13"/>
    <property type="match status" value="1"/>
</dbReference>
<dbReference type="PANTHER" id="PTHR24036:SF5">
    <property type="entry name" value="THROMBOMODULIN"/>
    <property type="match status" value="1"/>
</dbReference>
<name>A0AAW0Y0A9_CHEQU</name>
<keyword evidence="1" id="KW-0677">Repeat</keyword>
<feature type="compositionally biased region" description="Low complexity" evidence="2">
    <location>
        <begin position="181"/>
        <end position="192"/>
    </location>
</feature>
<dbReference type="Proteomes" id="UP001445076">
    <property type="component" value="Unassembled WGS sequence"/>
</dbReference>
<evidence type="ECO:0000313" key="4">
    <source>
        <dbReference type="EMBL" id="KAK8745429.1"/>
    </source>
</evidence>
<evidence type="ECO:0000256" key="2">
    <source>
        <dbReference type="SAM" id="MobiDB-lite"/>
    </source>
</evidence>
<dbReference type="AlphaFoldDB" id="A0AAW0Y0A9"/>
<dbReference type="PANTHER" id="PTHR24036">
    <property type="entry name" value="SKELETOR-RELATED"/>
    <property type="match status" value="1"/>
</dbReference>
<dbReference type="SMART" id="SM00686">
    <property type="entry name" value="DM13"/>
    <property type="match status" value="1"/>
</dbReference>